<name>A0AAV8ZW49_9CUCU</name>
<keyword evidence="3" id="KW-1185">Reference proteome</keyword>
<gene>
    <name evidence="2" type="ORF">NQ314_001152</name>
</gene>
<evidence type="ECO:0000313" key="3">
    <source>
        <dbReference type="Proteomes" id="UP001162156"/>
    </source>
</evidence>
<sequence length="59" mass="6195">MPVKLSLGESEGSYCTLATFPSDSSSESSSSTPTPTNSPPSTPLQEKPKKSTKIHTPEV</sequence>
<dbReference type="AlphaFoldDB" id="A0AAV8ZW49"/>
<proteinExistence type="predicted"/>
<feature type="region of interest" description="Disordered" evidence="1">
    <location>
        <begin position="1"/>
        <end position="59"/>
    </location>
</feature>
<reference evidence="2" key="1">
    <citation type="journal article" date="2023" name="Insect Mol. Biol.">
        <title>Genome sequencing provides insights into the evolution of gene families encoding plant cell wall-degrading enzymes in longhorned beetles.</title>
        <authorList>
            <person name="Shin N.R."/>
            <person name="Okamura Y."/>
            <person name="Kirsch R."/>
            <person name="Pauchet Y."/>
        </authorList>
    </citation>
    <scope>NUCLEOTIDE SEQUENCE</scope>
    <source>
        <strain evidence="2">RBIC_L_NR</strain>
    </source>
</reference>
<comment type="caution">
    <text evidence="2">The sequence shown here is derived from an EMBL/GenBank/DDBJ whole genome shotgun (WGS) entry which is preliminary data.</text>
</comment>
<dbReference type="Proteomes" id="UP001162156">
    <property type="component" value="Unassembled WGS sequence"/>
</dbReference>
<organism evidence="2 3">
    <name type="scientific">Rhamnusium bicolor</name>
    <dbReference type="NCBI Taxonomy" id="1586634"/>
    <lineage>
        <taxon>Eukaryota</taxon>
        <taxon>Metazoa</taxon>
        <taxon>Ecdysozoa</taxon>
        <taxon>Arthropoda</taxon>
        <taxon>Hexapoda</taxon>
        <taxon>Insecta</taxon>
        <taxon>Pterygota</taxon>
        <taxon>Neoptera</taxon>
        <taxon>Endopterygota</taxon>
        <taxon>Coleoptera</taxon>
        <taxon>Polyphaga</taxon>
        <taxon>Cucujiformia</taxon>
        <taxon>Chrysomeloidea</taxon>
        <taxon>Cerambycidae</taxon>
        <taxon>Lepturinae</taxon>
        <taxon>Rhagiini</taxon>
        <taxon>Rhamnusium</taxon>
    </lineage>
</organism>
<protein>
    <submittedName>
        <fullName evidence="2">Uncharacterized protein</fullName>
    </submittedName>
</protein>
<dbReference type="EMBL" id="JANEYF010000334">
    <property type="protein sequence ID" value="KAJ8970617.1"/>
    <property type="molecule type" value="Genomic_DNA"/>
</dbReference>
<evidence type="ECO:0000313" key="2">
    <source>
        <dbReference type="EMBL" id="KAJ8970617.1"/>
    </source>
</evidence>
<evidence type="ECO:0000256" key="1">
    <source>
        <dbReference type="SAM" id="MobiDB-lite"/>
    </source>
</evidence>
<feature type="compositionally biased region" description="Low complexity" evidence="1">
    <location>
        <begin position="21"/>
        <end position="35"/>
    </location>
</feature>
<accession>A0AAV8ZW49</accession>